<comment type="caution">
    <text evidence="1">The sequence shown here is derived from an EMBL/GenBank/DDBJ whole genome shotgun (WGS) entry which is preliminary data.</text>
</comment>
<sequence>MSLPLPSAMIIKIPGCQAAIEKISKTNSSCHKYCICTPQMDVIDDQSSDNSSALEALTKLSFPQSKELCTRF</sequence>
<evidence type="ECO:0000313" key="1">
    <source>
        <dbReference type="EMBL" id="KAG0268065.1"/>
    </source>
</evidence>
<dbReference type="Gene3D" id="3.40.50.300">
    <property type="entry name" value="P-loop containing nucleotide triphosphate hydrolases"/>
    <property type="match status" value="1"/>
</dbReference>
<dbReference type="InterPro" id="IPR027417">
    <property type="entry name" value="P-loop_NTPase"/>
</dbReference>
<keyword evidence="2" id="KW-1185">Reference proteome</keyword>
<dbReference type="Proteomes" id="UP001194580">
    <property type="component" value="Unassembled WGS sequence"/>
</dbReference>
<organism evidence="1 2">
    <name type="scientific">Linnemannia exigua</name>
    <dbReference type="NCBI Taxonomy" id="604196"/>
    <lineage>
        <taxon>Eukaryota</taxon>
        <taxon>Fungi</taxon>
        <taxon>Fungi incertae sedis</taxon>
        <taxon>Mucoromycota</taxon>
        <taxon>Mortierellomycotina</taxon>
        <taxon>Mortierellomycetes</taxon>
        <taxon>Mortierellales</taxon>
        <taxon>Mortierellaceae</taxon>
        <taxon>Linnemannia</taxon>
    </lineage>
</organism>
<protein>
    <submittedName>
        <fullName evidence="1">Uncharacterized protein</fullName>
    </submittedName>
</protein>
<accession>A0AAD4D5A3</accession>
<dbReference type="AlphaFoldDB" id="A0AAD4D5A3"/>
<evidence type="ECO:0000313" key="2">
    <source>
        <dbReference type="Proteomes" id="UP001194580"/>
    </source>
</evidence>
<gene>
    <name evidence="1" type="ORF">BGZ95_002632</name>
</gene>
<name>A0AAD4D5A3_9FUNG</name>
<dbReference type="EMBL" id="JAAAIL010001566">
    <property type="protein sequence ID" value="KAG0268065.1"/>
    <property type="molecule type" value="Genomic_DNA"/>
</dbReference>
<reference evidence="1" key="1">
    <citation type="journal article" date="2020" name="Fungal Divers.">
        <title>Resolving the Mortierellaceae phylogeny through synthesis of multi-gene phylogenetics and phylogenomics.</title>
        <authorList>
            <person name="Vandepol N."/>
            <person name="Liber J."/>
            <person name="Desiro A."/>
            <person name="Na H."/>
            <person name="Kennedy M."/>
            <person name="Barry K."/>
            <person name="Grigoriev I.V."/>
            <person name="Miller A.N."/>
            <person name="O'Donnell K."/>
            <person name="Stajich J.E."/>
            <person name="Bonito G."/>
        </authorList>
    </citation>
    <scope>NUCLEOTIDE SEQUENCE</scope>
    <source>
        <strain evidence="1">NRRL 28262</strain>
    </source>
</reference>
<proteinExistence type="predicted"/>